<dbReference type="Proteomes" id="UP000812270">
    <property type="component" value="Unassembled WGS sequence"/>
</dbReference>
<evidence type="ECO:0000313" key="2">
    <source>
        <dbReference type="Proteomes" id="UP000812270"/>
    </source>
</evidence>
<comment type="caution">
    <text evidence="1">The sequence shown here is derived from an EMBL/GenBank/DDBJ whole genome shotgun (WGS) entry which is preliminary data.</text>
</comment>
<dbReference type="RefSeq" id="WP_217790209.1">
    <property type="nucleotide sequence ID" value="NZ_JAHSPG010000002.1"/>
</dbReference>
<organism evidence="1 2">
    <name type="scientific">Pinibacter aurantiacus</name>
    <dbReference type="NCBI Taxonomy" id="2851599"/>
    <lineage>
        <taxon>Bacteria</taxon>
        <taxon>Pseudomonadati</taxon>
        <taxon>Bacteroidota</taxon>
        <taxon>Chitinophagia</taxon>
        <taxon>Chitinophagales</taxon>
        <taxon>Chitinophagaceae</taxon>
        <taxon>Pinibacter</taxon>
    </lineage>
</organism>
<dbReference type="InterPro" id="IPR019853">
    <property type="entry name" value="GldB-like"/>
</dbReference>
<name>A0A9E2W7N4_9BACT</name>
<reference evidence="1" key="1">
    <citation type="submission" date="2021-06" db="EMBL/GenBank/DDBJ databases">
        <authorList>
            <person name="Huq M.A."/>
        </authorList>
    </citation>
    <scope>NUCLEOTIDE SEQUENCE</scope>
    <source>
        <strain evidence="1">MAH-26</strain>
    </source>
</reference>
<protein>
    <recommendedName>
        <fullName evidence="3">Gliding motility lipoprotein GldB</fullName>
    </recommendedName>
</protein>
<dbReference type="AlphaFoldDB" id="A0A9E2W7N4"/>
<dbReference type="EMBL" id="JAHSPG010000002">
    <property type="protein sequence ID" value="MBV4356582.1"/>
    <property type="molecule type" value="Genomic_DNA"/>
</dbReference>
<evidence type="ECO:0000313" key="1">
    <source>
        <dbReference type="EMBL" id="MBV4356582.1"/>
    </source>
</evidence>
<keyword evidence="2" id="KW-1185">Reference proteome</keyword>
<dbReference type="PROSITE" id="PS51257">
    <property type="entry name" value="PROKAR_LIPOPROTEIN"/>
    <property type="match status" value="1"/>
</dbReference>
<gene>
    <name evidence="1" type="ORF">KTO63_05425</name>
</gene>
<accession>A0A9E2W7N4</accession>
<sequence>MKKFFYSLLALAAISCNNSGPDVSKVPVDIQIDRFEQPFFKIDSNNVMPGLKDIEKQFPGFANDFTENILGAGPINDTNKTLQIAAKHFISSYTSVNDFLQKQFSDVSWLKPELKDAFQHVEYYFPKYKTPRIITFVGPFDAPGVALTPSGLAIGLQAYAGKDYPFYLSDQGQEIFPAYISRRFEKKYITVNCMKGVVEDLFPDQSGRMSLIEQMVEKGKRWYLLDKFVPKADDSLKTGYTKRQLDWAKTNEGNVWNYMLQQTDIFTTDPSFIELYVGEGPSTQGFPEDSPGNIGQWIGWQIVKAYADKNSSLTPQQVMQTSAKAIFEGSKYKPK</sequence>
<proteinExistence type="predicted"/>
<dbReference type="Pfam" id="PF25594">
    <property type="entry name" value="GldB_lipo"/>
    <property type="match status" value="1"/>
</dbReference>
<evidence type="ECO:0008006" key="3">
    <source>
        <dbReference type="Google" id="ProtNLM"/>
    </source>
</evidence>